<organism evidence="1 2">
    <name type="scientific">Fusarium keratoplasticum</name>
    <dbReference type="NCBI Taxonomy" id="1328300"/>
    <lineage>
        <taxon>Eukaryota</taxon>
        <taxon>Fungi</taxon>
        <taxon>Dikarya</taxon>
        <taxon>Ascomycota</taxon>
        <taxon>Pezizomycotina</taxon>
        <taxon>Sordariomycetes</taxon>
        <taxon>Hypocreomycetidae</taxon>
        <taxon>Hypocreales</taxon>
        <taxon>Nectriaceae</taxon>
        <taxon>Fusarium</taxon>
        <taxon>Fusarium solani species complex</taxon>
    </lineage>
</organism>
<name>A0ACC0QKF7_9HYPO</name>
<keyword evidence="2" id="KW-1185">Reference proteome</keyword>
<evidence type="ECO:0000313" key="1">
    <source>
        <dbReference type="EMBL" id="KAI8655171.1"/>
    </source>
</evidence>
<protein>
    <submittedName>
        <fullName evidence="1">Uncharacterized protein</fullName>
    </submittedName>
</protein>
<reference evidence="1" key="1">
    <citation type="submission" date="2022-06" db="EMBL/GenBank/DDBJ databases">
        <title>Fusarium solani species complex genomes reveal bases of compartmentalisation and animal pathogenesis.</title>
        <authorList>
            <person name="Tsai I.J."/>
        </authorList>
    </citation>
    <scope>NUCLEOTIDE SEQUENCE</scope>
    <source>
        <strain evidence="1">Fu6.1</strain>
    </source>
</reference>
<sequence>MVPKPPRLFTRRSTPATRVFPNLRNIQPGLQPRRGGIPKNPNDAERRKTLRSMYQDMGVMVYSGISTEQVNRIGDVLNEATKPSFRLSMPPKEQGDAKFDKFTMYRLQTEEWHVDQVFKPKRGSITLEGLFDLALKAARQWSGHILEKAEGIESLKGSFGLTETEVRIAYDSTNRGGVILHTVNGPRRLPVEAYVLAAGGNKFSLRVNLVTAGMRKSLGRVNINLVPYNKRNGHTDIPTWESTVKEIFKLAPNDCGSDVALLRETMDSFYKLEREVWDDIYLKEAEAKAKREEEAKAEIKEEAKAQVEEKEAESQTKKPEEIDAQPEQNSAEPSTKS</sequence>
<accession>A0ACC0QKF7</accession>
<proteinExistence type="predicted"/>
<gene>
    <name evidence="1" type="ORF">NCS57_01265200</name>
</gene>
<evidence type="ECO:0000313" key="2">
    <source>
        <dbReference type="Proteomes" id="UP001065298"/>
    </source>
</evidence>
<dbReference type="Proteomes" id="UP001065298">
    <property type="component" value="Chromosome 10"/>
</dbReference>
<comment type="caution">
    <text evidence="1">The sequence shown here is derived from an EMBL/GenBank/DDBJ whole genome shotgun (WGS) entry which is preliminary data.</text>
</comment>
<dbReference type="EMBL" id="CM046512">
    <property type="protein sequence ID" value="KAI8655171.1"/>
    <property type="molecule type" value="Genomic_DNA"/>
</dbReference>